<dbReference type="SMART" id="SM01209">
    <property type="entry name" value="GARS_A"/>
    <property type="match status" value="1"/>
</dbReference>
<evidence type="ECO:0000313" key="6">
    <source>
        <dbReference type="EMBL" id="MBM0274960.1"/>
    </source>
</evidence>
<dbReference type="RefSeq" id="WP_203147368.1">
    <property type="nucleotide sequence ID" value="NZ_JAEVHL010000015.1"/>
</dbReference>
<dbReference type="Gene3D" id="3.30.470.20">
    <property type="entry name" value="ATP-grasp fold, B domain"/>
    <property type="match status" value="1"/>
</dbReference>
<organism evidence="6 7">
    <name type="scientific">Micromonospora tarensis</name>
    <dbReference type="NCBI Taxonomy" id="2806100"/>
    <lineage>
        <taxon>Bacteria</taxon>
        <taxon>Bacillati</taxon>
        <taxon>Actinomycetota</taxon>
        <taxon>Actinomycetes</taxon>
        <taxon>Micromonosporales</taxon>
        <taxon>Micromonosporaceae</taxon>
        <taxon>Micromonospora</taxon>
    </lineage>
</organism>
<dbReference type="Pfam" id="PF18603">
    <property type="entry name" value="LAL_C2"/>
    <property type="match status" value="1"/>
</dbReference>
<comment type="caution">
    <text evidence="6">The sequence shown here is derived from an EMBL/GenBank/DDBJ whole genome shotgun (WGS) entry which is preliminary data.</text>
</comment>
<name>A0ABS1YC31_9ACTN</name>
<keyword evidence="2 4" id="KW-0547">Nucleotide-binding</keyword>
<dbReference type="Gene3D" id="3.40.50.20">
    <property type="match status" value="1"/>
</dbReference>
<gene>
    <name evidence="6" type="ORF">JM949_05585</name>
</gene>
<dbReference type="InterPro" id="IPR041472">
    <property type="entry name" value="BL00235/CARNS1_N"/>
</dbReference>
<keyword evidence="7" id="KW-1185">Reference proteome</keyword>
<reference evidence="6 7" key="1">
    <citation type="submission" date="2021-01" db="EMBL/GenBank/DDBJ databases">
        <title>Draft genome sequence of Micromonospora sp. strain STR1s_6.</title>
        <authorList>
            <person name="Karlyshev A."/>
            <person name="Jawad R."/>
        </authorList>
    </citation>
    <scope>NUCLEOTIDE SEQUENCE [LARGE SCALE GENOMIC DNA]</scope>
    <source>
        <strain evidence="6 7">STR1S-6</strain>
    </source>
</reference>
<protein>
    <submittedName>
        <fullName evidence="6">ATP-grasp domain-containing protein</fullName>
    </submittedName>
</protein>
<dbReference type="Proteomes" id="UP000622245">
    <property type="component" value="Unassembled WGS sequence"/>
</dbReference>
<feature type="domain" description="ATP-grasp" evidence="5">
    <location>
        <begin position="119"/>
        <end position="318"/>
    </location>
</feature>
<evidence type="ECO:0000313" key="7">
    <source>
        <dbReference type="Proteomes" id="UP000622245"/>
    </source>
</evidence>
<sequence>MTFLAFVESNMTGTGMQALRLAHERGLRIAFLTSDLAKYNTDPDAARTISDLADEIVECDTQNPDVMAKALRALPGTVGGVMTVMEYFVPVTAATARRLGLPGLDPAAADIARDKGRCRVVCREAGVPVPGFRFVDSAALLDEVLDEIGVPCVIKPVDESASIGVTLCHSREQAHTRMTELVASRTNSKGQPRVPGGLVEECLFGHEVSVETFTADGRTVVLGVTDKLLGPVPYFIELGHTFPSGLPKQVREAAVDVALAALNAIGFDFGPAHTEVKLTDRGPVLIEVNARAGGDFVPDLVRHATGVSLLDQTIVAATGNRPELAPTSQGGAAIRFLAGRSGTVAALPDTAVLARFPEVVASRIKAVPGQRTTHPRNSHERLGYVITSADSAHQAAVAADAAVAQLALTYEP</sequence>
<evidence type="ECO:0000256" key="1">
    <source>
        <dbReference type="ARBA" id="ARBA00022598"/>
    </source>
</evidence>
<proteinExistence type="predicted"/>
<dbReference type="InterPro" id="IPR011761">
    <property type="entry name" value="ATP-grasp"/>
</dbReference>
<keyword evidence="1" id="KW-0436">Ligase</keyword>
<dbReference type="PANTHER" id="PTHR43585:SF2">
    <property type="entry name" value="ATP-GRASP ENZYME FSQD"/>
    <property type="match status" value="1"/>
</dbReference>
<evidence type="ECO:0000256" key="4">
    <source>
        <dbReference type="PROSITE-ProRule" id="PRU00409"/>
    </source>
</evidence>
<evidence type="ECO:0000256" key="3">
    <source>
        <dbReference type="ARBA" id="ARBA00022840"/>
    </source>
</evidence>
<dbReference type="Pfam" id="PF18130">
    <property type="entry name" value="ATPgrasp_N"/>
    <property type="match status" value="1"/>
</dbReference>
<dbReference type="EMBL" id="JAEVHL010000015">
    <property type="protein sequence ID" value="MBM0274960.1"/>
    <property type="molecule type" value="Genomic_DNA"/>
</dbReference>
<dbReference type="Pfam" id="PF13535">
    <property type="entry name" value="ATP-grasp_4"/>
    <property type="match status" value="1"/>
</dbReference>
<keyword evidence="3 4" id="KW-0067">ATP-binding</keyword>
<evidence type="ECO:0000256" key="2">
    <source>
        <dbReference type="ARBA" id="ARBA00022741"/>
    </source>
</evidence>
<evidence type="ECO:0000259" key="5">
    <source>
        <dbReference type="PROSITE" id="PS50975"/>
    </source>
</evidence>
<dbReference type="PANTHER" id="PTHR43585">
    <property type="entry name" value="FUMIPYRROLE BIOSYNTHESIS PROTEIN C"/>
    <property type="match status" value="1"/>
</dbReference>
<dbReference type="SUPFAM" id="SSF56059">
    <property type="entry name" value="Glutathione synthetase ATP-binding domain-like"/>
    <property type="match status" value="1"/>
</dbReference>
<dbReference type="InterPro" id="IPR052032">
    <property type="entry name" value="ATP-dep_AA_Ligase"/>
</dbReference>
<dbReference type="PROSITE" id="PS50975">
    <property type="entry name" value="ATP_GRASP"/>
    <property type="match status" value="1"/>
</dbReference>
<accession>A0ABS1YC31</accession>
<dbReference type="InterPro" id="IPR040570">
    <property type="entry name" value="LAL_C2"/>
</dbReference>